<feature type="transmembrane region" description="Helical" evidence="1">
    <location>
        <begin position="362"/>
        <end position="384"/>
    </location>
</feature>
<evidence type="ECO:0008006" key="4">
    <source>
        <dbReference type="Google" id="ProtNLM"/>
    </source>
</evidence>
<reference evidence="2 3" key="1">
    <citation type="journal article" date="2020" name="G3 (Bethesda)">
        <title>Improved Reference Genome for Cyclotella cryptica CCMP332, a Model for Cell Wall Morphogenesis, Salinity Adaptation, and Lipid Production in Diatoms (Bacillariophyta).</title>
        <authorList>
            <person name="Roberts W.R."/>
            <person name="Downey K.M."/>
            <person name="Ruck E.C."/>
            <person name="Traller J.C."/>
            <person name="Alverson A.J."/>
        </authorList>
    </citation>
    <scope>NUCLEOTIDE SEQUENCE [LARGE SCALE GENOMIC DNA]</scope>
    <source>
        <strain evidence="2 3">CCMP332</strain>
    </source>
</reference>
<keyword evidence="1" id="KW-0812">Transmembrane</keyword>
<organism evidence="2 3">
    <name type="scientific">Cyclotella cryptica</name>
    <dbReference type="NCBI Taxonomy" id="29204"/>
    <lineage>
        <taxon>Eukaryota</taxon>
        <taxon>Sar</taxon>
        <taxon>Stramenopiles</taxon>
        <taxon>Ochrophyta</taxon>
        <taxon>Bacillariophyta</taxon>
        <taxon>Coscinodiscophyceae</taxon>
        <taxon>Thalassiosirophycidae</taxon>
        <taxon>Stephanodiscales</taxon>
        <taxon>Stephanodiscaceae</taxon>
        <taxon>Cyclotella</taxon>
    </lineage>
</organism>
<name>A0ABD3QFR9_9STRA</name>
<protein>
    <recommendedName>
        <fullName evidence="4">Transmembrane protein</fullName>
    </recommendedName>
</protein>
<comment type="caution">
    <text evidence="2">The sequence shown here is derived from an EMBL/GenBank/DDBJ whole genome shotgun (WGS) entry which is preliminary data.</text>
</comment>
<feature type="transmembrane region" description="Helical" evidence="1">
    <location>
        <begin position="57"/>
        <end position="77"/>
    </location>
</feature>
<keyword evidence="1" id="KW-1133">Transmembrane helix</keyword>
<feature type="transmembrane region" description="Helical" evidence="1">
    <location>
        <begin position="254"/>
        <end position="279"/>
    </location>
</feature>
<feature type="transmembrane region" description="Helical" evidence="1">
    <location>
        <begin position="291"/>
        <end position="312"/>
    </location>
</feature>
<evidence type="ECO:0000313" key="3">
    <source>
        <dbReference type="Proteomes" id="UP001516023"/>
    </source>
</evidence>
<keyword evidence="1" id="KW-0472">Membrane</keyword>
<dbReference type="Proteomes" id="UP001516023">
    <property type="component" value="Unassembled WGS sequence"/>
</dbReference>
<gene>
    <name evidence="2" type="ORF">HJC23_013008</name>
</gene>
<keyword evidence="3" id="KW-1185">Reference proteome</keyword>
<sequence>MTVKYHTIEQSSKSEVEFRTTTRDIFCLLLSRPCAPLNRDWFCSDSMSSLRTSNMNFPLTILINFSSTVALIVLFVWSTKYIFAEDGEGGRWKDADGNWQFEVKGEEEVLLDLGFLLFTNLLVFVKTCKVFNRHYDRMDVGGLAGCTFMFAQMLFVSFWYMLNIEARDGEQDNQNNQNNYYWAMDEEERRLYDQKVVAYVSLALAVLYSMISFSVYCEGVAMPELHPEDTSPWQRQNELDIAKGAVRLDMLSNIWVLLAPTTVLTFLVLLISASCSLLGEGGDRLREEGDIFNLIAVLAWLFVTSFGLAILGRSVLGRMSSDGTLAIGLLAGGGEYFAGLLLLVAIMYFSPLGDRGPDDAPIAAVATSFACLLLSSLHLGFSLWTKKYKRSISSAIPIEEEEGYIGHDDFVHVQGGDMVLA</sequence>
<feature type="transmembrane region" description="Helical" evidence="1">
    <location>
        <begin position="140"/>
        <end position="162"/>
    </location>
</feature>
<dbReference type="EMBL" id="JABMIG020000040">
    <property type="protein sequence ID" value="KAL3799283.1"/>
    <property type="molecule type" value="Genomic_DNA"/>
</dbReference>
<feature type="transmembrane region" description="Helical" evidence="1">
    <location>
        <begin position="109"/>
        <end position="128"/>
    </location>
</feature>
<feature type="transmembrane region" description="Helical" evidence="1">
    <location>
        <begin position="324"/>
        <end position="350"/>
    </location>
</feature>
<dbReference type="AlphaFoldDB" id="A0ABD3QFR9"/>
<evidence type="ECO:0000313" key="2">
    <source>
        <dbReference type="EMBL" id="KAL3799283.1"/>
    </source>
</evidence>
<feature type="transmembrane region" description="Helical" evidence="1">
    <location>
        <begin position="196"/>
        <end position="217"/>
    </location>
</feature>
<evidence type="ECO:0000256" key="1">
    <source>
        <dbReference type="SAM" id="Phobius"/>
    </source>
</evidence>
<accession>A0ABD3QFR9</accession>
<proteinExistence type="predicted"/>